<reference evidence="3" key="1">
    <citation type="submission" date="2022-11" db="UniProtKB">
        <authorList>
            <consortium name="WormBaseParasite"/>
        </authorList>
    </citation>
    <scope>IDENTIFICATION</scope>
</reference>
<dbReference type="WBParaSite" id="Minc3s01266g22282">
    <property type="protein sequence ID" value="Minc3s01266g22282"/>
    <property type="gene ID" value="Minc3s01266g22282"/>
</dbReference>
<proteinExistence type="predicted"/>
<dbReference type="AlphaFoldDB" id="A0A914M6Q2"/>
<dbReference type="Proteomes" id="UP000887563">
    <property type="component" value="Unplaced"/>
</dbReference>
<keyword evidence="2" id="KW-1185">Reference proteome</keyword>
<sequence>MFFIFSIINCYFCLILQVSSTPIETNDQSFKEEKYFLNLNSPKLIENKREDEEEINYFKKQKTKLPNFLFLNEKIINNDLTNKRAINGQTFIERIIKGNERRRELLKWKRGAGDFCGCNMGCFYHSMGLCASCCSLGL</sequence>
<feature type="signal peptide" evidence="1">
    <location>
        <begin position="1"/>
        <end position="20"/>
    </location>
</feature>
<evidence type="ECO:0000313" key="2">
    <source>
        <dbReference type="Proteomes" id="UP000887563"/>
    </source>
</evidence>
<feature type="chain" id="PRO_5036757533" evidence="1">
    <location>
        <begin position="21"/>
        <end position="138"/>
    </location>
</feature>
<evidence type="ECO:0000256" key="1">
    <source>
        <dbReference type="SAM" id="SignalP"/>
    </source>
</evidence>
<name>A0A914M6Q2_MELIC</name>
<keyword evidence="1" id="KW-0732">Signal</keyword>
<accession>A0A914M6Q2</accession>
<evidence type="ECO:0000313" key="3">
    <source>
        <dbReference type="WBParaSite" id="Minc3s01266g22282"/>
    </source>
</evidence>
<organism evidence="2 3">
    <name type="scientific">Meloidogyne incognita</name>
    <name type="common">Southern root-knot nematode worm</name>
    <name type="synonym">Oxyuris incognita</name>
    <dbReference type="NCBI Taxonomy" id="6306"/>
    <lineage>
        <taxon>Eukaryota</taxon>
        <taxon>Metazoa</taxon>
        <taxon>Ecdysozoa</taxon>
        <taxon>Nematoda</taxon>
        <taxon>Chromadorea</taxon>
        <taxon>Rhabditida</taxon>
        <taxon>Tylenchina</taxon>
        <taxon>Tylenchomorpha</taxon>
        <taxon>Tylenchoidea</taxon>
        <taxon>Meloidogynidae</taxon>
        <taxon>Meloidogyninae</taxon>
        <taxon>Meloidogyne</taxon>
        <taxon>Meloidogyne incognita group</taxon>
    </lineage>
</organism>
<protein>
    <submittedName>
        <fullName evidence="3">Candidate secreted effector</fullName>
    </submittedName>
</protein>